<evidence type="ECO:0000313" key="8">
    <source>
        <dbReference type="Proteomes" id="UP000095039"/>
    </source>
</evidence>
<dbReference type="EMBL" id="AJWN02000090">
    <property type="protein sequence ID" value="OEE58802.1"/>
    <property type="molecule type" value="Genomic_DNA"/>
</dbReference>
<dbReference type="GO" id="GO:0016432">
    <property type="term" value="F:tRNA-uridine aminocarboxypropyltransferase activity"/>
    <property type="evidence" value="ECO:0007669"/>
    <property type="project" value="UniProtKB-EC"/>
</dbReference>
<comment type="caution">
    <text evidence="7">The sequence shown here is derived from an EMBL/GenBank/DDBJ whole genome shotgun (WGS) entry which is preliminary data.</text>
</comment>
<evidence type="ECO:0000259" key="6">
    <source>
        <dbReference type="SMART" id="SM01144"/>
    </source>
</evidence>
<feature type="domain" description="DTW" evidence="6">
    <location>
        <begin position="5"/>
        <end position="195"/>
    </location>
</feature>
<sequence>MNKKASRYCEHCGKAKKACICHFISRIDSDVPVIVLQHPSEVDQPIGTARILSLSLPHCVLFVGEDFSDHAQLNTLLAQDNIDFGLLYPAENAIPVSLWQGKPNTTRGIILLDGTWRKAFKMYQLSANLHALPAVTLDAISEGNYRIRKSPKEGGLSTVEAGYHALSAMSGNDRRFQPLLDAFDGMIAFQISQMPPGVYERHYGKKSE</sequence>
<evidence type="ECO:0000313" key="7">
    <source>
        <dbReference type="EMBL" id="OEE58802.1"/>
    </source>
</evidence>
<dbReference type="GO" id="GO:0008033">
    <property type="term" value="P:tRNA processing"/>
    <property type="evidence" value="ECO:0007669"/>
    <property type="project" value="UniProtKB-KW"/>
</dbReference>
<proteinExistence type="inferred from homology"/>
<accession>A0A1E5C0Y6</accession>
<dbReference type="Pfam" id="PF03942">
    <property type="entry name" value="DTW"/>
    <property type="match status" value="1"/>
</dbReference>
<dbReference type="SMART" id="SM01144">
    <property type="entry name" value="DTW"/>
    <property type="match status" value="1"/>
</dbReference>
<dbReference type="RefSeq" id="WP_016961016.1">
    <property type="nucleotide sequence ID" value="NZ_AJWN02000090.1"/>
</dbReference>
<dbReference type="Proteomes" id="UP000095039">
    <property type="component" value="Unassembled WGS sequence"/>
</dbReference>
<evidence type="ECO:0000256" key="2">
    <source>
        <dbReference type="ARBA" id="ARBA00022679"/>
    </source>
</evidence>
<evidence type="ECO:0000256" key="4">
    <source>
        <dbReference type="ARBA" id="ARBA00022694"/>
    </source>
</evidence>
<evidence type="ECO:0000256" key="5">
    <source>
        <dbReference type="ARBA" id="ARBA00034489"/>
    </source>
</evidence>
<keyword evidence="4" id="KW-0819">tRNA processing</keyword>
<name>A0A1E5C0Y6_9GAMM</name>
<evidence type="ECO:0000256" key="3">
    <source>
        <dbReference type="ARBA" id="ARBA00022691"/>
    </source>
</evidence>
<reference evidence="7 8" key="1">
    <citation type="journal article" date="2012" name="Science">
        <title>Ecological populations of bacteria act as socially cohesive units of antibiotic production and resistance.</title>
        <authorList>
            <person name="Cordero O.X."/>
            <person name="Wildschutte H."/>
            <person name="Kirkup B."/>
            <person name="Proehl S."/>
            <person name="Ngo L."/>
            <person name="Hussain F."/>
            <person name="Le Roux F."/>
            <person name="Mincer T."/>
            <person name="Polz M.F."/>
        </authorList>
    </citation>
    <scope>NUCLEOTIDE SEQUENCE [LARGE SCALE GENOMIC DNA]</scope>
    <source>
        <strain evidence="7 8">FF-454</strain>
    </source>
</reference>
<dbReference type="InterPro" id="IPR005636">
    <property type="entry name" value="DTW"/>
</dbReference>
<dbReference type="EC" id="2.5.1.25" evidence="1"/>
<dbReference type="AlphaFoldDB" id="A0A1E5C0Y6"/>
<organism evidence="7 8">
    <name type="scientific">Enterovibrio norvegicus FF-454</name>
    <dbReference type="NCBI Taxonomy" id="1185651"/>
    <lineage>
        <taxon>Bacteria</taxon>
        <taxon>Pseudomonadati</taxon>
        <taxon>Pseudomonadota</taxon>
        <taxon>Gammaproteobacteria</taxon>
        <taxon>Vibrionales</taxon>
        <taxon>Vibrionaceae</taxon>
        <taxon>Enterovibrio</taxon>
    </lineage>
</organism>
<protein>
    <recommendedName>
        <fullName evidence="1">tRNA-uridine aminocarboxypropyltransferase</fullName>
        <ecNumber evidence="1">2.5.1.25</ecNumber>
    </recommendedName>
</protein>
<dbReference type="PANTHER" id="PTHR21392:SF0">
    <property type="entry name" value="TRNA-URIDINE AMINOCARBOXYPROPYLTRANSFERASE 2"/>
    <property type="match status" value="1"/>
</dbReference>
<keyword evidence="3" id="KW-0949">S-adenosyl-L-methionine</keyword>
<keyword evidence="2" id="KW-0808">Transferase</keyword>
<gene>
    <name evidence="7" type="ORF">A1OK_02010</name>
</gene>
<dbReference type="PANTHER" id="PTHR21392">
    <property type="entry name" value="TRNA-URIDINE AMINOCARBOXYPROPYLTRANSFERASE 2"/>
    <property type="match status" value="1"/>
</dbReference>
<dbReference type="InterPro" id="IPR039262">
    <property type="entry name" value="DTWD2/TAPT"/>
</dbReference>
<keyword evidence="8" id="KW-1185">Reference proteome</keyword>
<evidence type="ECO:0000256" key="1">
    <source>
        <dbReference type="ARBA" id="ARBA00012386"/>
    </source>
</evidence>
<comment type="similarity">
    <text evidence="5">Belongs to the TDD superfamily. DTWD2 family.</text>
</comment>